<dbReference type="Gene3D" id="2.40.37.10">
    <property type="entry name" value="Lyase, Ornithine Decarboxylase, Chain A, domain 1"/>
    <property type="match status" value="1"/>
</dbReference>
<dbReference type="UniPathway" id="UPA00042">
    <property type="reaction ID" value="UER00497"/>
</dbReference>
<comment type="cofactor">
    <cofactor evidence="2 5 6">
        <name>pyridoxal 5'-phosphate</name>
        <dbReference type="ChEBI" id="CHEBI:597326"/>
    </cofactor>
</comment>
<dbReference type="HAMAP" id="MF_01201">
    <property type="entry name" value="Ala_racemase"/>
    <property type="match status" value="1"/>
</dbReference>
<dbReference type="InterPro" id="IPR009006">
    <property type="entry name" value="Ala_racemase/Decarboxylase_C"/>
</dbReference>
<dbReference type="GO" id="GO:0030170">
    <property type="term" value="F:pyridoxal phosphate binding"/>
    <property type="evidence" value="ECO:0007669"/>
    <property type="project" value="UniProtKB-UniRule"/>
</dbReference>
<name>A0A7V7G015_9GAMM</name>
<feature type="domain" description="Alanine racemase C-terminal" evidence="8">
    <location>
        <begin position="240"/>
        <end position="369"/>
    </location>
</feature>
<evidence type="ECO:0000256" key="2">
    <source>
        <dbReference type="ARBA" id="ARBA00001933"/>
    </source>
</evidence>
<dbReference type="InterPro" id="IPR011079">
    <property type="entry name" value="Ala_racemase_C"/>
</dbReference>
<dbReference type="EC" id="5.1.1.1" evidence="5"/>
<keyword evidence="3 5" id="KW-0663">Pyridoxal phosphate</keyword>
<dbReference type="PANTHER" id="PTHR30511">
    <property type="entry name" value="ALANINE RACEMASE"/>
    <property type="match status" value="1"/>
</dbReference>
<dbReference type="PANTHER" id="PTHR30511:SF0">
    <property type="entry name" value="ALANINE RACEMASE, CATABOLIC-RELATED"/>
    <property type="match status" value="1"/>
</dbReference>
<comment type="function">
    <text evidence="5">Catalyzes the interconversion of L-alanine and D-alanine. May also act on other amino acids.</text>
</comment>
<dbReference type="Pfam" id="PF00842">
    <property type="entry name" value="Ala_racemase_C"/>
    <property type="match status" value="1"/>
</dbReference>
<dbReference type="GO" id="GO:0008784">
    <property type="term" value="F:alanine racemase activity"/>
    <property type="evidence" value="ECO:0007669"/>
    <property type="project" value="UniProtKB-UniRule"/>
</dbReference>
<feature type="active site" description="Proton acceptor; specific for D-alanine" evidence="5">
    <location>
        <position position="35"/>
    </location>
</feature>
<comment type="pathway">
    <text evidence="5">Amino-acid biosynthesis; D-alanine biosynthesis; D-alanine from L-alanine: step 1/1.</text>
</comment>
<feature type="binding site" evidence="5 7">
    <location>
        <position position="136"/>
    </location>
    <ligand>
        <name>substrate</name>
    </ligand>
</feature>
<proteinExistence type="inferred from homology"/>
<dbReference type="InterPro" id="IPR020622">
    <property type="entry name" value="Ala_racemase_pyridoxalP-BS"/>
</dbReference>
<evidence type="ECO:0000256" key="6">
    <source>
        <dbReference type="PIRSR" id="PIRSR600821-50"/>
    </source>
</evidence>
<dbReference type="Pfam" id="PF01168">
    <property type="entry name" value="Ala_racemase_N"/>
    <property type="match status" value="1"/>
</dbReference>
<dbReference type="AlphaFoldDB" id="A0A7V7G015"/>
<evidence type="ECO:0000256" key="1">
    <source>
        <dbReference type="ARBA" id="ARBA00000316"/>
    </source>
</evidence>
<evidence type="ECO:0000256" key="7">
    <source>
        <dbReference type="PIRSR" id="PIRSR600821-52"/>
    </source>
</evidence>
<comment type="similarity">
    <text evidence="5">Belongs to the alanine racemase family.</text>
</comment>
<dbReference type="SUPFAM" id="SSF50621">
    <property type="entry name" value="Alanine racemase C-terminal domain-like"/>
    <property type="match status" value="1"/>
</dbReference>
<dbReference type="EMBL" id="VTPY01000003">
    <property type="protein sequence ID" value="KAA0012690.1"/>
    <property type="molecule type" value="Genomic_DNA"/>
</dbReference>
<dbReference type="SUPFAM" id="SSF51419">
    <property type="entry name" value="PLP-binding barrel"/>
    <property type="match status" value="1"/>
</dbReference>
<evidence type="ECO:0000313" key="9">
    <source>
        <dbReference type="EMBL" id="KAA0012690.1"/>
    </source>
</evidence>
<dbReference type="InterPro" id="IPR000821">
    <property type="entry name" value="Ala_racemase"/>
</dbReference>
<dbReference type="FunFam" id="3.20.20.10:FF:000002">
    <property type="entry name" value="Alanine racemase"/>
    <property type="match status" value="1"/>
</dbReference>
<evidence type="ECO:0000256" key="4">
    <source>
        <dbReference type="ARBA" id="ARBA00023235"/>
    </source>
</evidence>
<keyword evidence="10" id="KW-1185">Reference proteome</keyword>
<feature type="active site" description="Proton acceptor; specific for L-alanine" evidence="5">
    <location>
        <position position="261"/>
    </location>
</feature>
<reference evidence="9 10" key="1">
    <citation type="submission" date="2019-08" db="EMBL/GenBank/DDBJ databases">
        <title>Bioinformatics analysis of the strain L3 and L5.</title>
        <authorList>
            <person name="Li X."/>
        </authorList>
    </citation>
    <scope>NUCLEOTIDE SEQUENCE [LARGE SCALE GENOMIC DNA]</scope>
    <source>
        <strain evidence="9 10">L5</strain>
    </source>
</reference>
<gene>
    <name evidence="9" type="primary">alr</name>
    <name evidence="9" type="ORF">F0A17_07030</name>
</gene>
<feature type="modified residue" description="N6-(pyridoxal phosphate)lysine" evidence="5 6">
    <location>
        <position position="35"/>
    </location>
</feature>
<dbReference type="PROSITE" id="PS00395">
    <property type="entry name" value="ALANINE_RACEMASE"/>
    <property type="match status" value="1"/>
</dbReference>
<dbReference type="Proteomes" id="UP000486760">
    <property type="component" value="Unassembled WGS sequence"/>
</dbReference>
<dbReference type="PRINTS" id="PR00992">
    <property type="entry name" value="ALARACEMASE"/>
</dbReference>
<evidence type="ECO:0000256" key="5">
    <source>
        <dbReference type="HAMAP-Rule" id="MF_01201"/>
    </source>
</evidence>
<dbReference type="InterPro" id="IPR029066">
    <property type="entry name" value="PLP-binding_barrel"/>
</dbReference>
<feature type="binding site" evidence="5 7">
    <location>
        <position position="309"/>
    </location>
    <ligand>
        <name>substrate</name>
    </ligand>
</feature>
<sequence>MARPLVADIDLDALRHNYTLARGLASGSRALAVIKANAYGHGAVACALALEALPPGVRPPAFAVACLEEAEVLRDAGVRSPVVLLEGIFEAKELDRVEALGLWLAVHSEWQVQALLAYRPQRPIPVWLKIDSGMHRLGFPPERAADVWARLGAAPDRVADRLLMSHFATADAVDPSDCRKQLDCMRHLAAALGAPVCLANSPATLAWPQAHGDWVRPGVMLYGSDPLACPNEASRRLEPVMTLRSEIIALRELAPGEPVGYGGRWHAPRPSRIAVVACGYGDGYDRHAADGTPILIAGRRAALAGKVSMDMLTVDVTDIPEADIGSEAVLWGRSRYGAVLSVDEVARHCDTISYTLLTGILPRVPRRYVGPVDPVTAA</sequence>
<comment type="caution">
    <text evidence="9">The sequence shown here is derived from an EMBL/GenBank/DDBJ whole genome shotgun (WGS) entry which is preliminary data.</text>
</comment>
<protein>
    <recommendedName>
        <fullName evidence="5">Alanine racemase</fullName>
        <ecNumber evidence="5">5.1.1.1</ecNumber>
    </recommendedName>
</protein>
<organism evidence="9 10">
    <name type="scientific">Billgrantia pellis</name>
    <dbReference type="NCBI Taxonomy" id="2606936"/>
    <lineage>
        <taxon>Bacteria</taxon>
        <taxon>Pseudomonadati</taxon>
        <taxon>Pseudomonadota</taxon>
        <taxon>Gammaproteobacteria</taxon>
        <taxon>Oceanospirillales</taxon>
        <taxon>Halomonadaceae</taxon>
        <taxon>Billgrantia</taxon>
    </lineage>
</organism>
<dbReference type="InterPro" id="IPR001608">
    <property type="entry name" value="Ala_racemase_N"/>
</dbReference>
<comment type="catalytic activity">
    <reaction evidence="1 5">
        <text>L-alanine = D-alanine</text>
        <dbReference type="Rhea" id="RHEA:20249"/>
        <dbReference type="ChEBI" id="CHEBI:57416"/>
        <dbReference type="ChEBI" id="CHEBI:57972"/>
        <dbReference type="EC" id="5.1.1.1"/>
    </reaction>
</comment>
<dbReference type="CDD" id="cd06827">
    <property type="entry name" value="PLPDE_III_AR_proteobact"/>
    <property type="match status" value="1"/>
</dbReference>
<evidence type="ECO:0000256" key="3">
    <source>
        <dbReference type="ARBA" id="ARBA00022898"/>
    </source>
</evidence>
<accession>A0A7V7G015</accession>
<dbReference type="SMART" id="SM01005">
    <property type="entry name" value="Ala_racemase_C"/>
    <property type="match status" value="1"/>
</dbReference>
<dbReference type="NCBIfam" id="TIGR00492">
    <property type="entry name" value="alr"/>
    <property type="match status" value="1"/>
</dbReference>
<dbReference type="RefSeq" id="WP_149327644.1">
    <property type="nucleotide sequence ID" value="NZ_VTPY01000003.1"/>
</dbReference>
<dbReference type="GO" id="GO:0030632">
    <property type="term" value="P:D-alanine biosynthetic process"/>
    <property type="evidence" value="ECO:0007669"/>
    <property type="project" value="UniProtKB-UniRule"/>
</dbReference>
<dbReference type="GO" id="GO:0005829">
    <property type="term" value="C:cytosol"/>
    <property type="evidence" value="ECO:0007669"/>
    <property type="project" value="TreeGrafter"/>
</dbReference>
<dbReference type="Gene3D" id="3.20.20.10">
    <property type="entry name" value="Alanine racemase"/>
    <property type="match status" value="1"/>
</dbReference>
<keyword evidence="4 5" id="KW-0413">Isomerase</keyword>
<evidence type="ECO:0000313" key="10">
    <source>
        <dbReference type="Proteomes" id="UP000486760"/>
    </source>
</evidence>
<evidence type="ECO:0000259" key="8">
    <source>
        <dbReference type="SMART" id="SM01005"/>
    </source>
</evidence>